<dbReference type="EMBL" id="OIVN01004531">
    <property type="protein sequence ID" value="SPD17907.1"/>
    <property type="molecule type" value="Genomic_DNA"/>
</dbReference>
<evidence type="ECO:0000256" key="1">
    <source>
        <dbReference type="SAM" id="MobiDB-lite"/>
    </source>
</evidence>
<protein>
    <submittedName>
        <fullName evidence="2">Uncharacterized protein</fullName>
    </submittedName>
</protein>
<reference evidence="2" key="1">
    <citation type="submission" date="2018-02" db="EMBL/GenBank/DDBJ databases">
        <authorList>
            <person name="Cohen D.B."/>
            <person name="Kent A.D."/>
        </authorList>
    </citation>
    <scope>NUCLEOTIDE SEQUENCE</scope>
</reference>
<evidence type="ECO:0000313" key="2">
    <source>
        <dbReference type="EMBL" id="SPD17907.1"/>
    </source>
</evidence>
<dbReference type="AlphaFoldDB" id="A0A2N9HVA6"/>
<feature type="region of interest" description="Disordered" evidence="1">
    <location>
        <begin position="1"/>
        <end position="22"/>
    </location>
</feature>
<gene>
    <name evidence="2" type="ORF">FSB_LOCUS45789</name>
</gene>
<feature type="region of interest" description="Disordered" evidence="1">
    <location>
        <begin position="60"/>
        <end position="80"/>
    </location>
</feature>
<sequence length="148" mass="15913">MNNHISFPHIKNASDDASTPQETANTMRPVFERGSNNVRTQGVHSGHALNVGAGPCIPSVHGGRLIPPPTGDQSSAASYPRREDQVINLIEPQENALASARFELNVLALEAQLEKAITNIASPKFDLNAPAPETFLNLNLNMPPEEDA</sequence>
<proteinExistence type="predicted"/>
<organism evidence="2">
    <name type="scientific">Fagus sylvatica</name>
    <name type="common">Beechnut</name>
    <dbReference type="NCBI Taxonomy" id="28930"/>
    <lineage>
        <taxon>Eukaryota</taxon>
        <taxon>Viridiplantae</taxon>
        <taxon>Streptophyta</taxon>
        <taxon>Embryophyta</taxon>
        <taxon>Tracheophyta</taxon>
        <taxon>Spermatophyta</taxon>
        <taxon>Magnoliopsida</taxon>
        <taxon>eudicotyledons</taxon>
        <taxon>Gunneridae</taxon>
        <taxon>Pentapetalae</taxon>
        <taxon>rosids</taxon>
        <taxon>fabids</taxon>
        <taxon>Fagales</taxon>
        <taxon>Fagaceae</taxon>
        <taxon>Fagus</taxon>
    </lineage>
</organism>
<name>A0A2N9HVA6_FAGSY</name>
<accession>A0A2N9HVA6</accession>